<feature type="compositionally biased region" description="Polar residues" evidence="1">
    <location>
        <begin position="1"/>
        <end position="19"/>
    </location>
</feature>
<comment type="caution">
    <text evidence="2">The sequence shown here is derived from an EMBL/GenBank/DDBJ whole genome shotgun (WGS) entry which is preliminary data.</text>
</comment>
<evidence type="ECO:0000256" key="1">
    <source>
        <dbReference type="SAM" id="MobiDB-lite"/>
    </source>
</evidence>
<dbReference type="AlphaFoldDB" id="A0AAV9P1J9"/>
<sequence length="132" mass="13895">MSTTSTPAKTPLKQTGQATKSAAPSAAGSVAGDDASKALEKLETKTKAVNANNVARVANSHLTSNEEKLQPLLSLKTGKAIEKFPGTSKDIDKLSLTMVDSILNNLEADRTGSEATKREKLRIQIGLRAHPA</sequence>
<organism evidence="2 3">
    <name type="scientific">Saxophila tyrrhenica</name>
    <dbReference type="NCBI Taxonomy" id="1690608"/>
    <lineage>
        <taxon>Eukaryota</taxon>
        <taxon>Fungi</taxon>
        <taxon>Dikarya</taxon>
        <taxon>Ascomycota</taxon>
        <taxon>Pezizomycotina</taxon>
        <taxon>Dothideomycetes</taxon>
        <taxon>Dothideomycetidae</taxon>
        <taxon>Mycosphaerellales</taxon>
        <taxon>Extremaceae</taxon>
        <taxon>Saxophila</taxon>
    </lineage>
</organism>
<evidence type="ECO:0000313" key="3">
    <source>
        <dbReference type="Proteomes" id="UP001337655"/>
    </source>
</evidence>
<protein>
    <submittedName>
        <fullName evidence="2">Uncharacterized protein</fullName>
    </submittedName>
</protein>
<dbReference type="GeneID" id="89929329"/>
<accession>A0AAV9P1J9</accession>
<keyword evidence="3" id="KW-1185">Reference proteome</keyword>
<reference evidence="2 3" key="1">
    <citation type="submission" date="2023-08" db="EMBL/GenBank/DDBJ databases">
        <title>Black Yeasts Isolated from many extreme environments.</title>
        <authorList>
            <person name="Coleine C."/>
            <person name="Stajich J.E."/>
            <person name="Selbmann L."/>
        </authorList>
    </citation>
    <scope>NUCLEOTIDE SEQUENCE [LARGE SCALE GENOMIC DNA]</scope>
    <source>
        <strain evidence="2 3">CCFEE 5935</strain>
    </source>
</reference>
<dbReference type="RefSeq" id="XP_064656334.1">
    <property type="nucleotide sequence ID" value="XM_064805229.1"/>
</dbReference>
<name>A0AAV9P1J9_9PEZI</name>
<feature type="compositionally biased region" description="Low complexity" evidence="1">
    <location>
        <begin position="20"/>
        <end position="33"/>
    </location>
</feature>
<dbReference type="Proteomes" id="UP001337655">
    <property type="component" value="Unassembled WGS sequence"/>
</dbReference>
<gene>
    <name evidence="2" type="ORF">LTR77_007995</name>
</gene>
<dbReference type="EMBL" id="JAVRRT010000013">
    <property type="protein sequence ID" value="KAK5166452.1"/>
    <property type="molecule type" value="Genomic_DNA"/>
</dbReference>
<feature type="region of interest" description="Disordered" evidence="1">
    <location>
        <begin position="1"/>
        <end position="35"/>
    </location>
</feature>
<evidence type="ECO:0000313" key="2">
    <source>
        <dbReference type="EMBL" id="KAK5166452.1"/>
    </source>
</evidence>
<proteinExistence type="predicted"/>